<dbReference type="SUPFAM" id="SSF56935">
    <property type="entry name" value="Porins"/>
    <property type="match status" value="1"/>
</dbReference>
<sequence length="372" mass="39686">MEIRRLKISNSNFKRLYIIIGLTLFLLVTVFNFPALAAKSALDIGVVGVGARNLGMGKSGVAIADDANAVFVNPAGLAAQKNWTATCMSTKLMDRVDYKLVGGSYRTQYGTLGIGYITLSTPAGYLTTNKASLTGAAPISYGSQQLVLSYGRSLNEIISGTSILGGLDFGINFKLLANNFGGYDGSASGTSVDIGFIAKPRDNLSLGVAFQNMFGSVNWNNGSSEDLESKTKLGVAGKFWDNKLTVSLDTDIVIGRSSPMLIHTGAEWTPLSVIVLRAGLDQDPLASSAITNLTAGLGIKLAGFSFDYAYHQDSKLSGNSSHYISISFVPTINQDVFANKQSDNISVTQTITTEPLRTNVKDQDFGILSYYK</sequence>
<dbReference type="Gene3D" id="2.40.160.60">
    <property type="entry name" value="Outer membrane protein transport protein (OMPP1/FadL/TodX)"/>
    <property type="match status" value="1"/>
</dbReference>
<evidence type="ECO:0000313" key="2">
    <source>
        <dbReference type="Proteomes" id="UP000177309"/>
    </source>
</evidence>
<organism evidence="1 2">
    <name type="scientific">candidate division WOR-1 bacterium RIFOXYC2_FULL_41_25</name>
    <dbReference type="NCBI Taxonomy" id="1802586"/>
    <lineage>
        <taxon>Bacteria</taxon>
        <taxon>Bacillati</taxon>
        <taxon>Saganbacteria</taxon>
    </lineage>
</organism>
<dbReference type="NCBIfam" id="NF033709">
    <property type="entry name" value="PorV_fam"/>
    <property type="match status" value="1"/>
</dbReference>
<accession>A0A1F4TIU1</accession>
<dbReference type="EMBL" id="MEUI01000050">
    <property type="protein sequence ID" value="OGC32479.1"/>
    <property type="molecule type" value="Genomic_DNA"/>
</dbReference>
<gene>
    <name evidence="1" type="ORF">A2462_00235</name>
</gene>
<dbReference type="AlphaFoldDB" id="A0A1F4TIU1"/>
<dbReference type="Proteomes" id="UP000177309">
    <property type="component" value="Unassembled WGS sequence"/>
</dbReference>
<protein>
    <recommendedName>
        <fullName evidence="3">DUF5723 domain-containing protein</fullName>
    </recommendedName>
</protein>
<proteinExistence type="predicted"/>
<comment type="caution">
    <text evidence="1">The sequence shown here is derived from an EMBL/GenBank/DDBJ whole genome shotgun (WGS) entry which is preliminary data.</text>
</comment>
<evidence type="ECO:0000313" key="1">
    <source>
        <dbReference type="EMBL" id="OGC32479.1"/>
    </source>
</evidence>
<reference evidence="1 2" key="1">
    <citation type="journal article" date="2016" name="Nat. Commun.">
        <title>Thousands of microbial genomes shed light on interconnected biogeochemical processes in an aquifer system.</title>
        <authorList>
            <person name="Anantharaman K."/>
            <person name="Brown C.T."/>
            <person name="Hug L.A."/>
            <person name="Sharon I."/>
            <person name="Castelle C.J."/>
            <person name="Probst A.J."/>
            <person name="Thomas B.C."/>
            <person name="Singh A."/>
            <person name="Wilkins M.J."/>
            <person name="Karaoz U."/>
            <person name="Brodie E.L."/>
            <person name="Williams K.H."/>
            <person name="Hubbard S.S."/>
            <person name="Banfield J.F."/>
        </authorList>
    </citation>
    <scope>NUCLEOTIDE SEQUENCE [LARGE SCALE GENOMIC DNA]</scope>
</reference>
<evidence type="ECO:0008006" key="3">
    <source>
        <dbReference type="Google" id="ProtNLM"/>
    </source>
</evidence>
<name>A0A1F4TIU1_UNCSA</name>